<feature type="compositionally biased region" description="Low complexity" evidence="4">
    <location>
        <begin position="2027"/>
        <end position="2040"/>
    </location>
</feature>
<feature type="region of interest" description="Disordered" evidence="4">
    <location>
        <begin position="627"/>
        <end position="660"/>
    </location>
</feature>
<dbReference type="EMBL" id="JAFHKP010000019">
    <property type="protein sequence ID" value="KAG5481170.1"/>
    <property type="molecule type" value="Genomic_DNA"/>
</dbReference>
<dbReference type="PROSITE" id="PS50294">
    <property type="entry name" value="WD_REPEATS_REGION"/>
    <property type="match status" value="1"/>
</dbReference>
<feature type="compositionally biased region" description="Polar residues" evidence="4">
    <location>
        <begin position="1957"/>
        <end position="1968"/>
    </location>
</feature>
<feature type="repeat" description="WD" evidence="3">
    <location>
        <begin position="516"/>
        <end position="544"/>
    </location>
</feature>
<feature type="region of interest" description="Disordered" evidence="4">
    <location>
        <begin position="685"/>
        <end position="739"/>
    </location>
</feature>
<keyword evidence="2" id="KW-0677">Repeat</keyword>
<dbReference type="SMART" id="SM00320">
    <property type="entry name" value="WD40"/>
    <property type="match status" value="5"/>
</dbReference>
<dbReference type="SUPFAM" id="SSF50156">
    <property type="entry name" value="PDZ domain-like"/>
    <property type="match status" value="1"/>
</dbReference>
<feature type="compositionally biased region" description="Polar residues" evidence="4">
    <location>
        <begin position="63"/>
        <end position="83"/>
    </location>
</feature>
<feature type="region of interest" description="Disordered" evidence="4">
    <location>
        <begin position="794"/>
        <end position="831"/>
    </location>
</feature>
<dbReference type="InterPro" id="IPR036034">
    <property type="entry name" value="PDZ_sf"/>
</dbReference>
<dbReference type="PROSITE" id="PS50082">
    <property type="entry name" value="WD_REPEATS_2"/>
    <property type="match status" value="2"/>
</dbReference>
<dbReference type="InterPro" id="IPR036322">
    <property type="entry name" value="WD40_repeat_dom_sf"/>
</dbReference>
<feature type="region of interest" description="Disordered" evidence="4">
    <location>
        <begin position="1615"/>
        <end position="1650"/>
    </location>
</feature>
<gene>
    <name evidence="6" type="ORF">CUR178_06402</name>
</gene>
<evidence type="ECO:0000313" key="6">
    <source>
        <dbReference type="EMBL" id="KAG5481170.1"/>
    </source>
</evidence>
<feature type="compositionally biased region" description="Polar residues" evidence="4">
    <location>
        <begin position="708"/>
        <end position="717"/>
    </location>
</feature>
<keyword evidence="1 3" id="KW-0853">WD repeat</keyword>
<dbReference type="PANTHER" id="PTHR19848:SF8">
    <property type="entry name" value="F-BOX AND WD REPEAT DOMAIN CONTAINING 7"/>
    <property type="match status" value="1"/>
</dbReference>
<evidence type="ECO:0000259" key="5">
    <source>
        <dbReference type="SMART" id="SM00228"/>
    </source>
</evidence>
<evidence type="ECO:0000256" key="4">
    <source>
        <dbReference type="SAM" id="MobiDB-lite"/>
    </source>
</evidence>
<organism evidence="6 7">
    <name type="scientific">Leishmania enriettii</name>
    <dbReference type="NCBI Taxonomy" id="5663"/>
    <lineage>
        <taxon>Eukaryota</taxon>
        <taxon>Discoba</taxon>
        <taxon>Euglenozoa</taxon>
        <taxon>Kinetoplastea</taxon>
        <taxon>Metakinetoplastina</taxon>
        <taxon>Trypanosomatida</taxon>
        <taxon>Trypanosomatidae</taxon>
        <taxon>Leishmaniinae</taxon>
        <taxon>Leishmania</taxon>
    </lineage>
</organism>
<feature type="compositionally biased region" description="Polar residues" evidence="4">
    <location>
        <begin position="1617"/>
        <end position="1637"/>
    </location>
</feature>
<dbReference type="SMART" id="SM00228">
    <property type="entry name" value="PDZ"/>
    <property type="match status" value="1"/>
</dbReference>
<keyword evidence="7" id="KW-1185">Reference proteome</keyword>
<feature type="region of interest" description="Disordered" evidence="4">
    <location>
        <begin position="1937"/>
        <end position="1974"/>
    </location>
</feature>
<feature type="compositionally biased region" description="Basic residues" evidence="4">
    <location>
        <begin position="880"/>
        <end position="889"/>
    </location>
</feature>
<feature type="region of interest" description="Disordered" evidence="4">
    <location>
        <begin position="52"/>
        <end position="83"/>
    </location>
</feature>
<dbReference type="SUPFAM" id="SSF50978">
    <property type="entry name" value="WD40 repeat-like"/>
    <property type="match status" value="1"/>
</dbReference>
<feature type="region of interest" description="Disordered" evidence="4">
    <location>
        <begin position="1997"/>
        <end position="2047"/>
    </location>
</feature>
<name>A0A836HBP2_LEIEN</name>
<reference evidence="6 7" key="1">
    <citation type="submission" date="2021-02" db="EMBL/GenBank/DDBJ databases">
        <title>Leishmania (Mundinia) enrietti genome sequencing and assembly.</title>
        <authorList>
            <person name="Almutairi H."/>
            <person name="Gatherer D."/>
        </authorList>
    </citation>
    <scope>NUCLEOTIDE SEQUENCE [LARGE SCALE GENOMIC DNA]</scope>
    <source>
        <strain evidence="6">CUR178</strain>
    </source>
</reference>
<feature type="region of interest" description="Disordered" evidence="4">
    <location>
        <begin position="254"/>
        <end position="286"/>
    </location>
</feature>
<dbReference type="Proteomes" id="UP000674179">
    <property type="component" value="Chromosome 19"/>
</dbReference>
<feature type="compositionally biased region" description="Basic and acidic residues" evidence="4">
    <location>
        <begin position="635"/>
        <end position="645"/>
    </location>
</feature>
<proteinExistence type="predicted"/>
<feature type="region of interest" description="Disordered" evidence="4">
    <location>
        <begin position="330"/>
        <end position="373"/>
    </location>
</feature>
<dbReference type="PANTHER" id="PTHR19848">
    <property type="entry name" value="WD40 REPEAT PROTEIN"/>
    <property type="match status" value="1"/>
</dbReference>
<protein>
    <recommendedName>
        <fullName evidence="5">PDZ domain-containing protein</fullName>
    </recommendedName>
</protein>
<dbReference type="Pfam" id="PF00400">
    <property type="entry name" value="WD40"/>
    <property type="match status" value="1"/>
</dbReference>
<evidence type="ECO:0000313" key="7">
    <source>
        <dbReference type="Proteomes" id="UP000674179"/>
    </source>
</evidence>
<sequence length="2158" mass="228371">MPLSSSYQDAPGAAKIGVGGSRRSLSRPTPVRSTVSYVGRSRASLRCTPVAASLQPAVRSEASPATLSRMGVSTSLDTQGPPSQGYVTDDHAAMVPVGVLTSAALARTSVQPAGQLTASLTPPSSRLRSNSLDDCSTAASTRLSHGVAQRCALAVPATFTSDGGAHSFGFRRCASVPSFQGRATSLSPASAMGRAGSVPSSHVAAPPPRSSLSLAHIRPLRSSKEADYLNLAFQRSFIGRFRCATPVVVRTPAAATSHAGRSASTADDRAPSQLHSSREVQEETAAASAYVAATGAQHTVDASPPPAMAAGHPCSLAATDRSLRSLGRRMSGVGATTASDGALGRSGGRGRPSSSLNGARPRGFPPSSSASDVVWSTRAVESAGLKGRPLAAYGGAPARNMEPLVKSGLHTSLWLAVQDGGLEVRSMASPNQLLASLPSCDPRAIVTSLTEICGNRVVAGYADGRLHVYDAVKMEQTAEYRAHKAAVTCLLHVHGAPTLSLPSSAAVEPCGIRGSTPTQSLLLTGSLDRSIVVWEAASMTHLHRLKGSLRSISALAATSTGGYAFSGSEDGTLRMWDAVQGHQLTITKEERASIVKKNGATAKIAPAPSLQPLLLASGVVPVAAGQSSTSVSLDAMREKDAEANRGRRASTPRTLSRRSFQRSLLNSAPASPSAFVAAGSSALSTPSATVGGSHHRPWERYSSIKGGSPSNSRTAASTAPVMECGTRPAAKSAGGGSLGSSFRLPSLPSSPLLPAAEIAAFAPTKTGMASSLLRVGSVLVGPNGSISPLRCGLEQEAEAETEGQGEAVADSSAATDAHYRDGGRRSSATLRKLRSDLKRRVKSLGGKRGAGLASAGSRAGTATKRKGASVAPATDESAKRKTTASKKATKSAMLAVESTPARTRWHVNSLEQRLELWLRLYQQRVLFSAASLQLTQLNSAGYDAVAAVNWPVECAHKECVTALTVVEDRLLVSTSRDATAKVFALPSGQYVRALLSSRRMPLSSVLYDASVGRLYTAFSDGSLAAYDTRCTGLPLLSQIHPPNTIFSSTFVQLRMAPMRRFVWVAVAHEEETAGTSLGGTGGDGLSLVVVGAAQFDRTTMAHGPNQTATSYRVGQPSLRELNAAVSLQLLQQRRIRNLTEQATRTSRGMLEGIELTDMRRCSLILERGYVRWHTCSVFARWRQWAQRRALRPQHEDAVAVRAESCAGVLLGRYAHRWLNWTRSRKQMSASAALRMVQSQPSEVLLFSVESEVHAGQRRVWLSMAGAMEKRQQLTLLGCAYSRWRDFLRAQQAHLRQCVAFNKLLVSMNASSYTPSNCILAHMARKATRNANQAKALWLLLKKMQSSHAHSFRRRSFDMWRLCARQRRCGAAAAAETREWSAVEPLSATLIQPPLLRRRYFALWQDFALHVSRSKRLASELDTLQVEWATLQRALESPMTVGKMREKLSAAESSVAGARAEAQRLAARLETVAMEAATLRTEAALDMLIAGYRIPSVLHAATPLPPLTASAATEMSPKASVRRGSLASASTAPSDGCCCGDAVVWGRSPGLADAALAEEERAQWQDEDRLLFEVSALLRALKGNAMQYDRDEKLLSTAHAFALRLPIFEPAHCAQASVEGTQGRQSHLSAQKQRTPRASSSWSVSSAKRGGPTVLSVPMSPLQQRQRQAYLAAGPAGSVSPSTANVALSSASSAARNTTSAAQMWAAQPAEESYASLADAFTAVYANLSALLHAAALEYGTANATSHSVATMVVSDATEAAAGDDPAVFAPTSWLTQVPHKQRRVMIGEVLKLVTLFDSFTAHNDLPVECAGSISTRGSANARAMPLSSLCSCDTAAALLEHSSILLELVDSHLWSRQMKLHHLQDAYAAAIAELNATVSTASCCDSAPHNTVMTFDSAWSGEQSTSPAPSPLVMRPPALYLSDELLREAGSAMLPRDAAAQGVTHSPGQLSIERRTNPSASSLPSGPTQALPPFSVAEGYAPARMYSFDEPLNSTLNSLKEGGATPTSEAPHLRRHSFSHRSYSGVSTPRSYTPRTSTPSAAGTGSNGQLVKPYLGFRVNVIRDAQTLRRTTISIREVTPQYVNAEGEDVDGPAQVAGLQVGDQLVRFAGYAVTDLAAFNAVVSRHVHTGAALPVVILRNGEQLCKTIVVGSRAVAGT</sequence>
<feature type="region of interest" description="Disordered" evidence="4">
    <location>
        <begin position="187"/>
        <end position="210"/>
    </location>
</feature>
<dbReference type="KEGG" id="lenr:94173582"/>
<dbReference type="InterPro" id="IPR001478">
    <property type="entry name" value="PDZ"/>
</dbReference>
<dbReference type="Gene3D" id="2.130.10.10">
    <property type="entry name" value="YVTN repeat-like/Quinoprotein amine dehydrogenase"/>
    <property type="match status" value="2"/>
</dbReference>
<feature type="compositionally biased region" description="Low complexity" evidence="4">
    <location>
        <begin position="850"/>
        <end position="862"/>
    </location>
</feature>
<dbReference type="GeneID" id="94173582"/>
<feature type="domain" description="PDZ" evidence="5">
    <location>
        <begin position="2053"/>
        <end position="2141"/>
    </location>
</feature>
<feature type="region of interest" description="Disordered" evidence="4">
    <location>
        <begin position="1"/>
        <end position="33"/>
    </location>
</feature>
<accession>A0A836HBP2</accession>
<evidence type="ECO:0000256" key="1">
    <source>
        <dbReference type="ARBA" id="ARBA00022574"/>
    </source>
</evidence>
<comment type="caution">
    <text evidence="6">The sequence shown here is derived from an EMBL/GenBank/DDBJ whole genome shotgun (WGS) entry which is preliminary data.</text>
</comment>
<feature type="repeat" description="WD" evidence="3">
    <location>
        <begin position="545"/>
        <end position="586"/>
    </location>
</feature>
<dbReference type="InterPro" id="IPR001680">
    <property type="entry name" value="WD40_rpt"/>
</dbReference>
<dbReference type="Gene3D" id="2.30.42.10">
    <property type="match status" value="1"/>
</dbReference>
<evidence type="ECO:0000256" key="3">
    <source>
        <dbReference type="PROSITE-ProRule" id="PRU00221"/>
    </source>
</evidence>
<evidence type="ECO:0000256" key="2">
    <source>
        <dbReference type="ARBA" id="ARBA00022737"/>
    </source>
</evidence>
<dbReference type="InterPro" id="IPR015943">
    <property type="entry name" value="WD40/YVTN_repeat-like_dom_sf"/>
</dbReference>
<dbReference type="OrthoDB" id="727118at2759"/>
<feature type="compositionally biased region" description="Basic and acidic residues" evidence="4">
    <location>
        <begin position="266"/>
        <end position="281"/>
    </location>
</feature>
<feature type="region of interest" description="Disordered" evidence="4">
    <location>
        <begin position="843"/>
        <end position="892"/>
    </location>
</feature>
<dbReference type="RefSeq" id="XP_067693667.1">
    <property type="nucleotide sequence ID" value="XM_067838072.1"/>
</dbReference>
<feature type="compositionally biased region" description="Basic residues" evidence="4">
    <location>
        <begin position="646"/>
        <end position="660"/>
    </location>
</feature>